<protein>
    <submittedName>
        <fullName evidence="1">Uncharacterized protein</fullName>
    </submittedName>
</protein>
<comment type="caution">
    <text evidence="1">The sequence shown here is derived from an EMBL/GenBank/DDBJ whole genome shotgun (WGS) entry which is preliminary data.</text>
</comment>
<reference evidence="2" key="1">
    <citation type="journal article" date="2019" name="Int. J. Syst. Evol. Microbiol.">
        <title>The Global Catalogue of Microorganisms (GCM) 10K type strain sequencing project: providing services to taxonomists for standard genome sequencing and annotation.</title>
        <authorList>
            <consortium name="The Broad Institute Genomics Platform"/>
            <consortium name="The Broad Institute Genome Sequencing Center for Infectious Disease"/>
            <person name="Wu L."/>
            <person name="Ma J."/>
        </authorList>
    </citation>
    <scope>NUCLEOTIDE SEQUENCE [LARGE SCALE GENOMIC DNA]</scope>
    <source>
        <strain evidence="2">CGMCC 1.3685</strain>
    </source>
</reference>
<dbReference type="Proteomes" id="UP000606115">
    <property type="component" value="Unassembled WGS sequence"/>
</dbReference>
<evidence type="ECO:0000313" key="1">
    <source>
        <dbReference type="EMBL" id="GGJ74177.1"/>
    </source>
</evidence>
<dbReference type="EMBL" id="BMKX01000014">
    <property type="protein sequence ID" value="GGJ74177.1"/>
    <property type="molecule type" value="Genomic_DNA"/>
</dbReference>
<evidence type="ECO:0000313" key="2">
    <source>
        <dbReference type="Proteomes" id="UP000606115"/>
    </source>
</evidence>
<gene>
    <name evidence="1" type="ORF">GCM10007173_36440</name>
</gene>
<accession>A0ABQ2DWD6</accession>
<name>A0ABQ2DWD6_9MICC</name>
<sequence length="60" mass="6724">MESRDDDAVTGENDSTIVHKIAQPVSEQVAHFNEVNRRKAKPMQRIIACSEESDKPASEK</sequence>
<proteinExistence type="predicted"/>
<keyword evidence="2" id="KW-1185">Reference proteome</keyword>
<organism evidence="1 2">
    <name type="scientific">Glutamicibacter ardleyensis</name>
    <dbReference type="NCBI Taxonomy" id="225894"/>
    <lineage>
        <taxon>Bacteria</taxon>
        <taxon>Bacillati</taxon>
        <taxon>Actinomycetota</taxon>
        <taxon>Actinomycetes</taxon>
        <taxon>Micrococcales</taxon>
        <taxon>Micrococcaceae</taxon>
        <taxon>Glutamicibacter</taxon>
    </lineage>
</organism>